<dbReference type="AlphaFoldDB" id="A0A0G1GM94"/>
<name>A0A0G1GM94_9BACT</name>
<reference evidence="1 2" key="1">
    <citation type="journal article" date="2015" name="Nature">
        <title>rRNA introns, odd ribosomes, and small enigmatic genomes across a large radiation of phyla.</title>
        <authorList>
            <person name="Brown C.T."/>
            <person name="Hug L.A."/>
            <person name="Thomas B.C."/>
            <person name="Sharon I."/>
            <person name="Castelle C.J."/>
            <person name="Singh A."/>
            <person name="Wilkins M.J."/>
            <person name="Williams K.H."/>
            <person name="Banfield J.F."/>
        </authorList>
    </citation>
    <scope>NUCLEOTIDE SEQUENCE [LARGE SCALE GENOMIC DNA]</scope>
</reference>
<protein>
    <submittedName>
        <fullName evidence="1">Uncharacterized protein</fullName>
    </submittedName>
</protein>
<accession>A0A0G1GM94</accession>
<sequence length="88" mass="10074">MIMRISKELTAELIQGVCDDCYGFSVKYRQTEDGSYIYTANDIDLFSVSISNEGYELTFVKENADLLDLIHIAQVFADEYRPQHISIV</sequence>
<proteinExistence type="predicted"/>
<gene>
    <name evidence="1" type="ORF">UW23_C0007G0008</name>
</gene>
<comment type="caution">
    <text evidence="1">The sequence shown here is derived from an EMBL/GenBank/DDBJ whole genome shotgun (WGS) entry which is preliminary data.</text>
</comment>
<evidence type="ECO:0000313" key="2">
    <source>
        <dbReference type="Proteomes" id="UP000034069"/>
    </source>
</evidence>
<dbReference type="EMBL" id="LCHN01000007">
    <property type="protein sequence ID" value="KKT36081.1"/>
    <property type="molecule type" value="Genomic_DNA"/>
</dbReference>
<organism evidence="1 2">
    <name type="scientific">Candidatus Collierbacteria bacterium GW2011_GWA1_44_12</name>
    <dbReference type="NCBI Taxonomy" id="1618376"/>
    <lineage>
        <taxon>Bacteria</taxon>
        <taxon>Candidatus Collieribacteriota</taxon>
    </lineage>
</organism>
<evidence type="ECO:0000313" key="1">
    <source>
        <dbReference type="EMBL" id="KKT36081.1"/>
    </source>
</evidence>
<dbReference type="Proteomes" id="UP000034069">
    <property type="component" value="Unassembled WGS sequence"/>
</dbReference>